<dbReference type="Pfam" id="PF04480">
    <property type="entry name" value="DUF559"/>
    <property type="match status" value="1"/>
</dbReference>
<keyword evidence="2" id="KW-0255">Endonuclease</keyword>
<protein>
    <submittedName>
        <fullName evidence="2">Endonuclease domain-containing protein</fullName>
    </submittedName>
</protein>
<keyword evidence="2" id="KW-0540">Nuclease</keyword>
<dbReference type="InterPro" id="IPR007569">
    <property type="entry name" value="DUF559"/>
</dbReference>
<evidence type="ECO:0000259" key="1">
    <source>
        <dbReference type="Pfam" id="PF04480"/>
    </source>
</evidence>
<organism evidence="2 3">
    <name type="scientific">Sphingomonas hylomeconis</name>
    <dbReference type="NCBI Taxonomy" id="1395958"/>
    <lineage>
        <taxon>Bacteria</taxon>
        <taxon>Pseudomonadati</taxon>
        <taxon>Pseudomonadota</taxon>
        <taxon>Alphaproteobacteria</taxon>
        <taxon>Sphingomonadales</taxon>
        <taxon>Sphingomonadaceae</taxon>
        <taxon>Sphingomonas</taxon>
    </lineage>
</organism>
<name>A0ABV7SQN0_9SPHN</name>
<accession>A0ABV7SQN0</accession>
<dbReference type="EMBL" id="JBHRXP010000001">
    <property type="protein sequence ID" value="MFC3579091.1"/>
    <property type="molecule type" value="Genomic_DNA"/>
</dbReference>
<dbReference type="InterPro" id="IPR011335">
    <property type="entry name" value="Restrct_endonuc-II-like"/>
</dbReference>
<feature type="domain" description="DUF559" evidence="1">
    <location>
        <begin position="2"/>
        <end position="94"/>
    </location>
</feature>
<evidence type="ECO:0000313" key="2">
    <source>
        <dbReference type="EMBL" id="MFC3579091.1"/>
    </source>
</evidence>
<dbReference type="RefSeq" id="WP_261295113.1">
    <property type="nucleotide sequence ID" value="NZ_JANQBK010000013.1"/>
</dbReference>
<keyword evidence="3" id="KW-1185">Reference proteome</keyword>
<dbReference type="SUPFAM" id="SSF52980">
    <property type="entry name" value="Restriction endonuclease-like"/>
    <property type="match status" value="1"/>
</dbReference>
<dbReference type="PANTHER" id="PTHR38590">
    <property type="entry name" value="BLL0828 PROTEIN"/>
    <property type="match status" value="1"/>
</dbReference>
<dbReference type="PANTHER" id="PTHR38590:SF1">
    <property type="entry name" value="BLL0828 PROTEIN"/>
    <property type="match status" value="1"/>
</dbReference>
<dbReference type="CDD" id="cd01038">
    <property type="entry name" value="Endonuclease_DUF559"/>
    <property type="match status" value="1"/>
</dbReference>
<dbReference type="Gene3D" id="3.40.960.10">
    <property type="entry name" value="VSR Endonuclease"/>
    <property type="match status" value="1"/>
</dbReference>
<keyword evidence="2" id="KW-0378">Hydrolase</keyword>
<dbReference type="InterPro" id="IPR047216">
    <property type="entry name" value="Endonuclease_DUF559_bact"/>
</dbReference>
<reference evidence="3" key="1">
    <citation type="journal article" date="2019" name="Int. J. Syst. Evol. Microbiol.">
        <title>The Global Catalogue of Microorganisms (GCM) 10K type strain sequencing project: providing services to taxonomists for standard genome sequencing and annotation.</title>
        <authorList>
            <consortium name="The Broad Institute Genomics Platform"/>
            <consortium name="The Broad Institute Genome Sequencing Center for Infectious Disease"/>
            <person name="Wu L."/>
            <person name="Ma J."/>
        </authorList>
    </citation>
    <scope>NUCLEOTIDE SEQUENCE [LARGE SCALE GENOMIC DNA]</scope>
    <source>
        <strain evidence="3">KCTC 42739</strain>
    </source>
</reference>
<proteinExistence type="predicted"/>
<dbReference type="Proteomes" id="UP001595713">
    <property type="component" value="Unassembled WGS sequence"/>
</dbReference>
<evidence type="ECO:0000313" key="3">
    <source>
        <dbReference type="Proteomes" id="UP001595713"/>
    </source>
</evidence>
<comment type="caution">
    <text evidence="2">The sequence shown here is derived from an EMBL/GenBank/DDBJ whole genome shotgun (WGS) entry which is preliminary data.</text>
</comment>
<dbReference type="GO" id="GO:0004519">
    <property type="term" value="F:endonuclease activity"/>
    <property type="evidence" value="ECO:0007669"/>
    <property type="project" value="UniProtKB-KW"/>
</dbReference>
<gene>
    <name evidence="2" type="ORF">ACFONA_02845</name>
</gene>
<sequence>MSLPEVQLWQRLRGGKVGLKFRRQHPIGPYIVDFYCREPGLAVEVDGEGHNRGGRPQRDERRDAFLTENGLRVLHVAAARILKDPDDAAEAIAAYAACPLHHLPEEANGPPPRAGED</sequence>